<dbReference type="EMBL" id="JF721397">
    <property type="protein sequence ID" value="AEF32133.1"/>
    <property type="molecule type" value="mRNA"/>
</dbReference>
<reference evidence="2" key="1">
    <citation type="journal article" date="2012" name="Plant Mol. Biol. Rep.">
        <title>Molecular Cloning and Expression Analysis of 13 MADS-Box Genes in Betula platyphylla.</title>
        <authorList>
            <person name="Li H.-Y."/>
            <person name="Liu F.-F."/>
            <person name="Liu G.-F."/>
            <person name="Wang S."/>
            <person name="Guo X.-H."/>
            <person name="Jing J."/>
        </authorList>
    </citation>
    <scope>NUCLEOTIDE SEQUENCE</scope>
</reference>
<proteinExistence type="evidence at transcript level"/>
<evidence type="ECO:0000256" key="1">
    <source>
        <dbReference type="SAM" id="MobiDB-lite"/>
    </source>
</evidence>
<gene>
    <name evidence="2" type="primary">MADS10</name>
</gene>
<feature type="non-terminal residue" evidence="2">
    <location>
        <position position="1"/>
    </location>
</feature>
<feature type="compositionally biased region" description="Basic and acidic residues" evidence="1">
    <location>
        <begin position="9"/>
        <end position="25"/>
    </location>
</feature>
<sequence length="84" mass="9833">FASSSMEQVIERRQSLHSKNLDKMDQPSLELQIDNSTYTLLSNETVEKTHGLRQMMGEELERLNIEELHKLEELLEVGLRLCFE</sequence>
<feature type="region of interest" description="Disordered" evidence="1">
    <location>
        <begin position="1"/>
        <end position="25"/>
    </location>
</feature>
<protein>
    <submittedName>
        <fullName evidence="2">MADS-box protein</fullName>
    </submittedName>
</protein>
<accession>F6M3U8</accession>
<organism evidence="2">
    <name type="scientific">Betula platyphylla</name>
    <name type="common">Asian white birch</name>
    <dbReference type="NCBI Taxonomy" id="78630"/>
    <lineage>
        <taxon>Eukaryota</taxon>
        <taxon>Viridiplantae</taxon>
        <taxon>Streptophyta</taxon>
        <taxon>Embryophyta</taxon>
        <taxon>Tracheophyta</taxon>
        <taxon>Spermatophyta</taxon>
        <taxon>Magnoliopsida</taxon>
        <taxon>eudicotyledons</taxon>
        <taxon>Gunneridae</taxon>
        <taxon>Pentapetalae</taxon>
        <taxon>rosids</taxon>
        <taxon>fabids</taxon>
        <taxon>Fagales</taxon>
        <taxon>Betulaceae</taxon>
        <taxon>Betula</taxon>
    </lineage>
</organism>
<dbReference type="AlphaFoldDB" id="F6M3U8"/>
<feature type="non-terminal residue" evidence="2">
    <location>
        <position position="84"/>
    </location>
</feature>
<evidence type="ECO:0000313" key="2">
    <source>
        <dbReference type="EMBL" id="AEF32133.1"/>
    </source>
</evidence>
<name>F6M3U8_BETPL</name>